<dbReference type="CDD" id="cd03443">
    <property type="entry name" value="PaaI_thioesterase"/>
    <property type="match status" value="1"/>
</dbReference>
<evidence type="ECO:0000256" key="2">
    <source>
        <dbReference type="ARBA" id="ARBA00022801"/>
    </source>
</evidence>
<feature type="domain" description="Thioesterase" evidence="3">
    <location>
        <begin position="38"/>
        <end position="116"/>
    </location>
</feature>
<evidence type="ECO:0000256" key="1">
    <source>
        <dbReference type="ARBA" id="ARBA00008324"/>
    </source>
</evidence>
<protein>
    <submittedName>
        <fullName evidence="4">Esterase</fullName>
    </submittedName>
</protein>
<organism evidence="4 5">
    <name type="scientific">Tepidibacillus decaturensis</name>
    <dbReference type="NCBI Taxonomy" id="1413211"/>
    <lineage>
        <taxon>Bacteria</taxon>
        <taxon>Bacillati</taxon>
        <taxon>Bacillota</taxon>
        <taxon>Bacilli</taxon>
        <taxon>Bacillales</taxon>
        <taxon>Bacillaceae</taxon>
        <taxon>Tepidibacillus</taxon>
    </lineage>
</organism>
<reference evidence="4 5" key="1">
    <citation type="submission" date="2016-02" db="EMBL/GenBank/DDBJ databases">
        <title>Draft Genome for Tepidibacillus decaturensis nov. sp. Strain Z9, an Anaerobic, Moderately Thermophilic and Heterotrophic Bacterium from Deep Subsurface of the Illinois Basin, USA.</title>
        <authorList>
            <person name="Dong Y."/>
            <person name="Chang J.Y."/>
            <person name="Sanford R."/>
            <person name="Fouke B.W."/>
        </authorList>
    </citation>
    <scope>NUCLEOTIDE SEQUENCE [LARGE SCALE GENOMIC DNA]</scope>
    <source>
        <strain evidence="4 5">Z9</strain>
    </source>
</reference>
<evidence type="ECO:0000259" key="3">
    <source>
        <dbReference type="Pfam" id="PF03061"/>
    </source>
</evidence>
<evidence type="ECO:0000313" key="4">
    <source>
        <dbReference type="EMBL" id="KXG44130.1"/>
    </source>
</evidence>
<dbReference type="AlphaFoldDB" id="A0A135L5C0"/>
<gene>
    <name evidence="4" type="ORF">U473_09035</name>
</gene>
<comment type="similarity">
    <text evidence="1">Belongs to the thioesterase PaaI family.</text>
</comment>
<proteinExistence type="inferred from homology"/>
<dbReference type="RefSeq" id="WP_068725481.1">
    <property type="nucleotide sequence ID" value="NZ_LSKU01000001.1"/>
</dbReference>
<dbReference type="InterPro" id="IPR003736">
    <property type="entry name" value="PAAI_dom"/>
</dbReference>
<dbReference type="SUPFAM" id="SSF54637">
    <property type="entry name" value="Thioesterase/thiol ester dehydrase-isomerase"/>
    <property type="match status" value="1"/>
</dbReference>
<dbReference type="Pfam" id="PF03061">
    <property type="entry name" value="4HBT"/>
    <property type="match status" value="1"/>
</dbReference>
<dbReference type="InterPro" id="IPR029069">
    <property type="entry name" value="HotDog_dom_sf"/>
</dbReference>
<comment type="caution">
    <text evidence="4">The sequence shown here is derived from an EMBL/GenBank/DDBJ whole genome shotgun (WGS) entry which is preliminary data.</text>
</comment>
<evidence type="ECO:0000313" key="5">
    <source>
        <dbReference type="Proteomes" id="UP000070352"/>
    </source>
</evidence>
<dbReference type="GO" id="GO:0061522">
    <property type="term" value="F:1,4-dihydroxy-2-naphthoyl-CoA thioesterase activity"/>
    <property type="evidence" value="ECO:0007669"/>
    <property type="project" value="TreeGrafter"/>
</dbReference>
<keyword evidence="2" id="KW-0378">Hydrolase</keyword>
<dbReference type="PANTHER" id="PTHR43240">
    <property type="entry name" value="1,4-DIHYDROXY-2-NAPHTHOYL-COA THIOESTERASE 1"/>
    <property type="match status" value="1"/>
</dbReference>
<dbReference type="OrthoDB" id="9798208at2"/>
<keyword evidence="5" id="KW-1185">Reference proteome</keyword>
<dbReference type="NCBIfam" id="TIGR00369">
    <property type="entry name" value="unchar_dom_1"/>
    <property type="match status" value="1"/>
</dbReference>
<dbReference type="Proteomes" id="UP000070352">
    <property type="component" value="Unassembled WGS sequence"/>
</dbReference>
<sequence length="128" mass="13879">MDLIQHTIHAALGIEIVKLEQDQVVLSMPVGPNTRQPMGYLHGGASVVLAESAASIGTMLNINQETEAAFGIEINANHLRSKKDGIVYATATPVHKGKTMMVWQIDITDEENKKVCVSRCTVAIVAKR</sequence>
<name>A0A135L5C0_9BACI</name>
<dbReference type="GO" id="GO:0005829">
    <property type="term" value="C:cytosol"/>
    <property type="evidence" value="ECO:0007669"/>
    <property type="project" value="TreeGrafter"/>
</dbReference>
<dbReference type="PANTHER" id="PTHR43240:SF5">
    <property type="entry name" value="1,4-DIHYDROXY-2-NAPHTHOYL-COA THIOESTERASE 1"/>
    <property type="match status" value="1"/>
</dbReference>
<dbReference type="InterPro" id="IPR006683">
    <property type="entry name" value="Thioestr_dom"/>
</dbReference>
<accession>A0A135L5C0</accession>
<dbReference type="STRING" id="1413211.U473_09035"/>
<dbReference type="Gene3D" id="3.10.129.10">
    <property type="entry name" value="Hotdog Thioesterase"/>
    <property type="match status" value="1"/>
</dbReference>
<dbReference type="EMBL" id="LSKU01000001">
    <property type="protein sequence ID" value="KXG44130.1"/>
    <property type="molecule type" value="Genomic_DNA"/>
</dbReference>